<dbReference type="OrthoDB" id="514937at2759"/>
<dbReference type="AlphaFoldDB" id="A0A7J0EF46"/>
<evidence type="ECO:0000313" key="1">
    <source>
        <dbReference type="EMBL" id="GFY84257.1"/>
    </source>
</evidence>
<accession>A0A7J0EF46</accession>
<protein>
    <submittedName>
        <fullName evidence="1">Chaperone</fullName>
    </submittedName>
</protein>
<comment type="caution">
    <text evidence="1">The sequence shown here is derived from an EMBL/GenBank/DDBJ whole genome shotgun (WGS) entry which is preliminary data.</text>
</comment>
<name>A0A7J0EF46_9ERIC</name>
<dbReference type="EMBL" id="BJWL01000003">
    <property type="protein sequence ID" value="GFY84257.1"/>
    <property type="molecule type" value="Genomic_DNA"/>
</dbReference>
<keyword evidence="2" id="KW-1185">Reference proteome</keyword>
<dbReference type="PANTHER" id="PTHR36403:SF1">
    <property type="entry name" value="PROTEIN COFACTOR ASSEMBLY OF COMPLEX C SUBUNIT B CCB2, CHLOROPLASTIC"/>
    <property type="match status" value="1"/>
</dbReference>
<evidence type="ECO:0000313" key="2">
    <source>
        <dbReference type="Proteomes" id="UP000585474"/>
    </source>
</evidence>
<organism evidence="1 2">
    <name type="scientific">Actinidia rufa</name>
    <dbReference type="NCBI Taxonomy" id="165716"/>
    <lineage>
        <taxon>Eukaryota</taxon>
        <taxon>Viridiplantae</taxon>
        <taxon>Streptophyta</taxon>
        <taxon>Embryophyta</taxon>
        <taxon>Tracheophyta</taxon>
        <taxon>Spermatophyta</taxon>
        <taxon>Magnoliopsida</taxon>
        <taxon>eudicotyledons</taxon>
        <taxon>Gunneridae</taxon>
        <taxon>Pentapetalae</taxon>
        <taxon>asterids</taxon>
        <taxon>Ericales</taxon>
        <taxon>Actinidiaceae</taxon>
        <taxon>Actinidia</taxon>
    </lineage>
</organism>
<gene>
    <name evidence="1" type="ORF">Acr_03g0010310</name>
</gene>
<proteinExistence type="predicted"/>
<dbReference type="InterPro" id="IPR044970">
    <property type="entry name" value="CCB2"/>
</dbReference>
<dbReference type="PANTHER" id="PTHR36403">
    <property type="entry name" value="PROTEIN COFACTOR ASSEMBLY OF COMPLEX C SUBUNIT B CCB2, CHLOROPLASTIC"/>
    <property type="match status" value="1"/>
</dbReference>
<dbReference type="Pfam" id="PF11152">
    <property type="entry name" value="CCB2_CCB4"/>
    <property type="match status" value="1"/>
</dbReference>
<dbReference type="InterPro" id="IPR021325">
    <property type="entry name" value="CCB2/CCB4"/>
</dbReference>
<sequence>MNWIYLVGVGTVGNPRLWGLVVWWLDARVCRGSFIPHESKCLFQLYKEIFYRLRHYLLELSINLCSFSLKGATPVDQATVPEGAEQIFVMSQNIKDNMKEDLAWGPYVLLRNMNTIPVLISVQDALCVCGYWNIPRDVSKVNALDWFHTQIQRIRLSDLKETLYFPQSADSELWEILPEGTRSRLVQPVQQAPAGSANQVEKTEGFVILASSIDHAYSDKDRAWIGAVANKFRGKSIYADL</sequence>
<dbReference type="GO" id="GO:0010190">
    <property type="term" value="P:cytochrome b6f complex assembly"/>
    <property type="evidence" value="ECO:0007669"/>
    <property type="project" value="InterPro"/>
</dbReference>
<dbReference type="Proteomes" id="UP000585474">
    <property type="component" value="Unassembled WGS sequence"/>
</dbReference>
<reference evidence="1 2" key="1">
    <citation type="submission" date="2019-07" db="EMBL/GenBank/DDBJ databases">
        <title>De Novo Assembly of kiwifruit Actinidia rufa.</title>
        <authorList>
            <person name="Sugita-Konishi S."/>
            <person name="Sato K."/>
            <person name="Mori E."/>
            <person name="Abe Y."/>
            <person name="Kisaki G."/>
            <person name="Hamano K."/>
            <person name="Suezawa K."/>
            <person name="Otani M."/>
            <person name="Fukuda T."/>
            <person name="Manabe T."/>
            <person name="Gomi K."/>
            <person name="Tabuchi M."/>
            <person name="Akimitsu K."/>
            <person name="Kataoka I."/>
        </authorList>
    </citation>
    <scope>NUCLEOTIDE SEQUENCE [LARGE SCALE GENOMIC DNA]</scope>
    <source>
        <strain evidence="2">cv. Fuchu</strain>
    </source>
</reference>